<feature type="transmembrane region" description="Helical" evidence="12">
    <location>
        <begin position="232"/>
        <end position="250"/>
    </location>
</feature>
<keyword evidence="14" id="KW-0282">Flagellum</keyword>
<reference evidence="15 17" key="1">
    <citation type="submission" date="2019-05" db="EMBL/GenBank/DDBJ databases">
        <authorList>
            <person name="Schori C."/>
            <person name="Ahrens C."/>
        </authorList>
    </citation>
    <scope>NUCLEOTIDE SEQUENCE [LARGE SCALE GENOMIC DNA]</scope>
    <source>
        <strain evidence="15 17">DSM 10702</strain>
    </source>
</reference>
<dbReference type="NCBIfam" id="TIGR01103">
    <property type="entry name" value="fliP"/>
    <property type="match status" value="1"/>
</dbReference>
<evidence type="ECO:0000256" key="1">
    <source>
        <dbReference type="ARBA" id="ARBA00006257"/>
    </source>
</evidence>
<dbReference type="OrthoDB" id="9805111at2"/>
<keyword evidence="8 12" id="KW-1133">Transmembrane helix</keyword>
<evidence type="ECO:0000256" key="6">
    <source>
        <dbReference type="ARBA" id="ARBA00022795"/>
    </source>
</evidence>
<dbReference type="Proteomes" id="UP000515243">
    <property type="component" value="Chromosome 1"/>
</dbReference>
<accession>A0A0Q0Y159</accession>
<keyword evidence="4 12" id="KW-1003">Cell membrane</keyword>
<evidence type="ECO:0000256" key="2">
    <source>
        <dbReference type="ARBA" id="ARBA00021714"/>
    </source>
</evidence>
<evidence type="ECO:0000256" key="4">
    <source>
        <dbReference type="ARBA" id="ARBA00022475"/>
    </source>
</evidence>
<dbReference type="GO" id="GO:0005886">
    <property type="term" value="C:plasma membrane"/>
    <property type="evidence" value="ECO:0007669"/>
    <property type="project" value="UniProtKB-SubCell"/>
</dbReference>
<evidence type="ECO:0000256" key="8">
    <source>
        <dbReference type="ARBA" id="ARBA00022989"/>
    </source>
</evidence>
<keyword evidence="6 12" id="KW-1005">Bacterial flagellum biogenesis</keyword>
<evidence type="ECO:0000313" key="16">
    <source>
        <dbReference type="Proteomes" id="UP000321089"/>
    </source>
</evidence>
<keyword evidence="3 12" id="KW-0813">Transport</keyword>
<dbReference type="NCBIfam" id="NF009438">
    <property type="entry name" value="PRK12797.1"/>
    <property type="match status" value="1"/>
</dbReference>
<sequence length="259" mass="29237">MRNKRKMLFMFAAAFCFFMIFAIKVHAAPTTTDIPQVNISFGDGSDSPKDYVTNIRLLIFFTVLALLPSIVIMVTSFTRIVVVFSFLKTAIGVTQSVPNQILTGLAIFLTFFIMQPVYSQMNTNGIQPYLENKITQEQAIDEISKPLKEFMAKETRQDDLELFIDINNVDKQSIAEAKDIPFTSLVPAFAISELRTAFEIGFLIFLPFLVIDMVVASVLMSMGMFMLPPTTVALPFKLILFVMVNGWHLLVEQLIKSFM</sequence>
<dbReference type="AlphaFoldDB" id="A0A0Q0Y159"/>
<dbReference type="GO" id="GO:0044781">
    <property type="term" value="P:bacterial-type flagellum organization"/>
    <property type="evidence" value="ECO:0007669"/>
    <property type="project" value="UniProtKB-UniRule"/>
</dbReference>
<feature type="transmembrane region" description="Helical" evidence="12">
    <location>
        <begin position="57"/>
        <end position="87"/>
    </location>
</feature>
<comment type="subcellular location">
    <subcellularLocation>
        <location evidence="12">Cell membrane</location>
        <topology evidence="12">Multi-pass membrane protein</topology>
    </subcellularLocation>
    <subcellularLocation>
        <location evidence="12">Bacterial flagellum basal body</location>
    </subcellularLocation>
</comment>
<dbReference type="KEGG" id="cbut:ATN24_05045"/>
<evidence type="ECO:0000256" key="9">
    <source>
        <dbReference type="ARBA" id="ARBA00023136"/>
    </source>
</evidence>
<evidence type="ECO:0000256" key="7">
    <source>
        <dbReference type="ARBA" id="ARBA00022927"/>
    </source>
</evidence>
<dbReference type="Pfam" id="PF00813">
    <property type="entry name" value="FliP"/>
    <property type="match status" value="1"/>
</dbReference>
<dbReference type="Proteomes" id="UP000321089">
    <property type="component" value="Unassembled WGS sequence"/>
</dbReference>
<organism evidence="14 16">
    <name type="scientific">Clostridium butyricum</name>
    <dbReference type="NCBI Taxonomy" id="1492"/>
    <lineage>
        <taxon>Bacteria</taxon>
        <taxon>Bacillati</taxon>
        <taxon>Bacillota</taxon>
        <taxon>Clostridia</taxon>
        <taxon>Eubacteriales</taxon>
        <taxon>Clostridiaceae</taxon>
        <taxon>Clostridium</taxon>
    </lineage>
</organism>
<dbReference type="GO" id="GO:0009306">
    <property type="term" value="P:protein secretion"/>
    <property type="evidence" value="ECO:0007669"/>
    <property type="project" value="UniProtKB-UniRule"/>
</dbReference>
<keyword evidence="5 12" id="KW-0812">Transmembrane</keyword>
<keyword evidence="10" id="KW-0975">Bacterial flagellum</keyword>
<dbReference type="GO" id="GO:0009425">
    <property type="term" value="C:bacterial-type flagellum basal body"/>
    <property type="evidence" value="ECO:0007669"/>
    <property type="project" value="UniProtKB-SubCell"/>
</dbReference>
<dbReference type="PROSITE" id="PS01061">
    <property type="entry name" value="FLIP_2"/>
    <property type="match status" value="1"/>
</dbReference>
<dbReference type="InterPro" id="IPR005837">
    <property type="entry name" value="FliP"/>
</dbReference>
<reference evidence="14 16" key="2">
    <citation type="submission" date="2019-07" db="EMBL/GenBank/DDBJ databases">
        <title>Whole genome shotgun sequence of Clostridium butyricum NBRC 3858.</title>
        <authorList>
            <person name="Hosoyama A."/>
            <person name="Uohara A."/>
            <person name="Ohji S."/>
            <person name="Ichikawa N."/>
        </authorList>
    </citation>
    <scope>NUCLEOTIDE SEQUENCE [LARGE SCALE GENOMIC DNA]</scope>
    <source>
        <strain evidence="14 16">NBRC 3858</strain>
    </source>
</reference>
<evidence type="ECO:0000313" key="14">
    <source>
        <dbReference type="EMBL" id="GEQ23294.1"/>
    </source>
</evidence>
<evidence type="ECO:0000256" key="5">
    <source>
        <dbReference type="ARBA" id="ARBA00022692"/>
    </source>
</evidence>
<evidence type="ECO:0000256" key="12">
    <source>
        <dbReference type="RuleBase" id="RU362069"/>
    </source>
</evidence>
<evidence type="ECO:0000256" key="10">
    <source>
        <dbReference type="ARBA" id="ARBA00023143"/>
    </source>
</evidence>
<proteinExistence type="inferred from homology"/>
<feature type="signal peptide" evidence="13">
    <location>
        <begin position="1"/>
        <end position="27"/>
    </location>
</feature>
<keyword evidence="7 12" id="KW-0653">Protein transport</keyword>
<dbReference type="RefSeq" id="WP_035762279.1">
    <property type="nucleotide sequence ID" value="NZ_AP019716.1"/>
</dbReference>
<comment type="similarity">
    <text evidence="1 12">Belongs to the FliP/MopC/SpaP family.</text>
</comment>
<dbReference type="PROSITE" id="PS01060">
    <property type="entry name" value="FLIP_1"/>
    <property type="match status" value="1"/>
</dbReference>
<dbReference type="PANTHER" id="PTHR30587:SF0">
    <property type="entry name" value="FLAGELLAR BIOSYNTHETIC PROTEIN FLIP"/>
    <property type="match status" value="1"/>
</dbReference>
<protein>
    <recommendedName>
        <fullName evidence="2 12">Flagellar biosynthetic protein FliP</fullName>
    </recommendedName>
</protein>
<dbReference type="EMBL" id="BKBC01000096">
    <property type="protein sequence ID" value="GEQ23294.1"/>
    <property type="molecule type" value="Genomic_DNA"/>
</dbReference>
<evidence type="ECO:0000313" key="17">
    <source>
        <dbReference type="Proteomes" id="UP000515243"/>
    </source>
</evidence>
<dbReference type="InterPro" id="IPR005838">
    <property type="entry name" value="T3SS_IM_P"/>
</dbReference>
<comment type="function">
    <text evidence="12">Plays a role in the flagellum-specific transport system.</text>
</comment>
<evidence type="ECO:0000313" key="15">
    <source>
        <dbReference type="EMBL" id="QMW92095.1"/>
    </source>
</evidence>
<keyword evidence="13" id="KW-0732">Signal</keyword>
<keyword evidence="14" id="KW-0969">Cilium</keyword>
<feature type="chain" id="PRO_5042330507" description="Flagellar biosynthetic protein FliP" evidence="13">
    <location>
        <begin position="28"/>
        <end position="259"/>
    </location>
</feature>
<feature type="transmembrane region" description="Helical" evidence="12">
    <location>
        <begin position="99"/>
        <end position="118"/>
    </location>
</feature>
<gene>
    <name evidence="12 14" type="primary">fliP</name>
    <name evidence="14" type="ORF">CBU02nite_38000</name>
    <name evidence="15" type="ORF">FF104_14245</name>
</gene>
<evidence type="ECO:0000256" key="3">
    <source>
        <dbReference type="ARBA" id="ARBA00022448"/>
    </source>
</evidence>
<keyword evidence="11 12" id="KW-1006">Bacterial flagellum protein export</keyword>
<dbReference type="PRINTS" id="PR01302">
    <property type="entry name" value="TYPE3IMPPROT"/>
</dbReference>
<keyword evidence="9 12" id="KW-0472">Membrane</keyword>
<dbReference type="GeneID" id="92945357"/>
<dbReference type="PRINTS" id="PR00951">
    <property type="entry name" value="FLGBIOSNFLIP"/>
</dbReference>
<dbReference type="EMBL" id="CP040626">
    <property type="protein sequence ID" value="QMW92095.1"/>
    <property type="molecule type" value="Genomic_DNA"/>
</dbReference>
<dbReference type="PANTHER" id="PTHR30587">
    <property type="entry name" value="FLAGELLAR BIOSYNTHETIC PROTEIN FLIP"/>
    <property type="match status" value="1"/>
</dbReference>
<name>A0A0Q0Y159_CLOBU</name>
<evidence type="ECO:0000256" key="11">
    <source>
        <dbReference type="ARBA" id="ARBA00023225"/>
    </source>
</evidence>
<feature type="transmembrane region" description="Helical" evidence="12">
    <location>
        <begin position="200"/>
        <end position="220"/>
    </location>
</feature>
<keyword evidence="14" id="KW-0966">Cell projection</keyword>
<evidence type="ECO:0000256" key="13">
    <source>
        <dbReference type="SAM" id="SignalP"/>
    </source>
</evidence>